<dbReference type="AlphaFoldDB" id="A0A3L5TT02"/>
<gene>
    <name evidence="1" type="ORF">AM593_10727</name>
</gene>
<name>A0A3L5TT02_MYTGA</name>
<evidence type="ECO:0000313" key="2">
    <source>
        <dbReference type="Proteomes" id="UP000266721"/>
    </source>
</evidence>
<feature type="non-terminal residue" evidence="1">
    <location>
        <position position="64"/>
    </location>
</feature>
<accession>A0A3L5TT02</accession>
<feature type="non-terminal residue" evidence="1">
    <location>
        <position position="1"/>
    </location>
</feature>
<proteinExistence type="predicted"/>
<keyword evidence="2" id="KW-1185">Reference proteome</keyword>
<organism evidence="1 2">
    <name type="scientific">Mytilus galloprovincialis</name>
    <name type="common">Mediterranean mussel</name>
    <dbReference type="NCBI Taxonomy" id="29158"/>
    <lineage>
        <taxon>Eukaryota</taxon>
        <taxon>Metazoa</taxon>
        <taxon>Spiralia</taxon>
        <taxon>Lophotrochozoa</taxon>
        <taxon>Mollusca</taxon>
        <taxon>Bivalvia</taxon>
        <taxon>Autobranchia</taxon>
        <taxon>Pteriomorphia</taxon>
        <taxon>Mytilida</taxon>
        <taxon>Mytiloidea</taxon>
        <taxon>Mytilidae</taxon>
        <taxon>Mytilinae</taxon>
        <taxon>Mytilus</taxon>
    </lineage>
</organism>
<protein>
    <submittedName>
        <fullName evidence="1">Uncharacterized protein</fullName>
    </submittedName>
</protein>
<comment type="caution">
    <text evidence="1">The sequence shown here is derived from an EMBL/GenBank/DDBJ whole genome shotgun (WGS) entry which is preliminary data.</text>
</comment>
<sequence length="64" mass="7500">MEAEVGDCYTGTVPKSNEHTSVRYIFLVQCTNQSFHYNIFGADDEEKKVHDDDDLRHTKMFWSL</sequence>
<dbReference type="Proteomes" id="UP000266721">
    <property type="component" value="Unassembled WGS sequence"/>
</dbReference>
<evidence type="ECO:0000313" key="1">
    <source>
        <dbReference type="EMBL" id="OPL32778.1"/>
    </source>
</evidence>
<reference evidence="1 2" key="1">
    <citation type="journal article" date="2016" name="PLoS ONE">
        <title>A First Insight into the Genome of the Filter-Feeder Mussel Mytilus galloprovincialis.</title>
        <authorList>
            <person name="Murgarella M."/>
            <person name="Puiu D."/>
            <person name="Novoa B."/>
            <person name="Figueras A."/>
            <person name="Posada D."/>
            <person name="Canchaya C."/>
        </authorList>
    </citation>
    <scope>NUCLEOTIDE SEQUENCE [LARGE SCALE GENOMIC DNA]</scope>
    <source>
        <tissue evidence="1">Muscle</tissue>
    </source>
</reference>
<dbReference type="EMBL" id="KV586901">
    <property type="protein sequence ID" value="OPL32778.1"/>
    <property type="molecule type" value="Genomic_DNA"/>
</dbReference>